<organism evidence="1 2">
    <name type="scientific">candidate division CSSED10-310 bacterium</name>
    <dbReference type="NCBI Taxonomy" id="2855610"/>
    <lineage>
        <taxon>Bacteria</taxon>
        <taxon>Bacteria division CSSED10-310</taxon>
    </lineage>
</organism>
<gene>
    <name evidence="1" type="ORF">ACFL27_19265</name>
</gene>
<evidence type="ECO:0000313" key="2">
    <source>
        <dbReference type="Proteomes" id="UP001594351"/>
    </source>
</evidence>
<dbReference type="Proteomes" id="UP001594351">
    <property type="component" value="Unassembled WGS sequence"/>
</dbReference>
<protein>
    <submittedName>
        <fullName evidence="1">Uncharacterized protein</fullName>
    </submittedName>
</protein>
<reference evidence="1 2" key="1">
    <citation type="submission" date="2024-09" db="EMBL/GenBank/DDBJ databases">
        <title>Laminarin stimulates single cell rates of sulfate reduction while oxygen inhibits transcriptomic activity in coastal marine sediment.</title>
        <authorList>
            <person name="Lindsay M."/>
            <person name="Orcutt B."/>
            <person name="Emerson D."/>
            <person name="Stepanauskas R."/>
            <person name="D'Angelo T."/>
        </authorList>
    </citation>
    <scope>NUCLEOTIDE SEQUENCE [LARGE SCALE GENOMIC DNA]</scope>
    <source>
        <strain evidence="1">SAG AM-311-K15</strain>
    </source>
</reference>
<accession>A0ABV6Z224</accession>
<evidence type="ECO:0000313" key="1">
    <source>
        <dbReference type="EMBL" id="MFC1852343.1"/>
    </source>
</evidence>
<comment type="caution">
    <text evidence="1">The sequence shown here is derived from an EMBL/GenBank/DDBJ whole genome shotgun (WGS) entry which is preliminary data.</text>
</comment>
<dbReference type="EMBL" id="JBHPBY010000300">
    <property type="protein sequence ID" value="MFC1852343.1"/>
    <property type="molecule type" value="Genomic_DNA"/>
</dbReference>
<proteinExistence type="predicted"/>
<name>A0ABV6Z224_UNCC1</name>
<keyword evidence="2" id="KW-1185">Reference proteome</keyword>
<sequence length="258" mass="28657">MILRPQKAFFRSVIIFFCCVTFILSNLSLALADKKQETPQITIDHKPIEYFVPGYRIDVSLKVTDPEGVMLVRCYFKEKGQADYVFVAMPGEEQDTYKGVLPAPANSAQAVEYLLLIVNNKKAVYKTEPFVMKQKKKKMPPWQHETSSVKLAVKTEQEEEDDKPAAVPGFSDSITVDVVESALRFGGTGTLITSSGSQVSGMNAHWLKEFGSASSKKMWYHSWWVWSAAAVVAGGTAAVIVSQQQEEDDETASVSVSW</sequence>